<dbReference type="EMBL" id="SPVH01000004">
    <property type="protein sequence ID" value="TFW13546.1"/>
    <property type="molecule type" value="Genomic_DNA"/>
</dbReference>
<dbReference type="SUPFAM" id="SSF48452">
    <property type="entry name" value="TPR-like"/>
    <property type="match status" value="1"/>
</dbReference>
<dbReference type="InterPro" id="IPR011990">
    <property type="entry name" value="TPR-like_helical_dom_sf"/>
</dbReference>
<comment type="caution">
    <text evidence="1">The sequence shown here is derived from an EMBL/GenBank/DDBJ whole genome shotgun (WGS) entry which is preliminary data.</text>
</comment>
<dbReference type="Gene3D" id="1.25.40.10">
    <property type="entry name" value="Tetratricopeptide repeat domain"/>
    <property type="match status" value="1"/>
</dbReference>
<keyword evidence="2" id="KW-1185">Reference proteome</keyword>
<gene>
    <name evidence="1" type="ORF">EGY25_06330</name>
</gene>
<dbReference type="RefSeq" id="WP_135194187.1">
    <property type="nucleotide sequence ID" value="NZ_SPVH01000004.1"/>
</dbReference>
<dbReference type="OrthoDB" id="6871537at2"/>
<organism evidence="1 2">
    <name type="scientific">Brevundimonas intermedia</name>
    <dbReference type="NCBI Taxonomy" id="74315"/>
    <lineage>
        <taxon>Bacteria</taxon>
        <taxon>Pseudomonadati</taxon>
        <taxon>Pseudomonadota</taxon>
        <taxon>Alphaproteobacteria</taxon>
        <taxon>Caulobacterales</taxon>
        <taxon>Caulobacteraceae</taxon>
        <taxon>Brevundimonas</taxon>
    </lineage>
</organism>
<evidence type="ECO:0000313" key="2">
    <source>
        <dbReference type="Proteomes" id="UP000298216"/>
    </source>
</evidence>
<accession>A0A4Y9S0I8</accession>
<dbReference type="Proteomes" id="UP000298216">
    <property type="component" value="Unassembled WGS sequence"/>
</dbReference>
<evidence type="ECO:0000313" key="1">
    <source>
        <dbReference type="EMBL" id="TFW13546.1"/>
    </source>
</evidence>
<sequence length="378" mass="41011">MEDMPSDLNGAHHAVLPRSGPLVVLLSGTNKNDGEFDFWGYAQRASASCILLNNGQNRWYQDGVPGFGGSVSGTAELIREWASALRAPEIVCIGASMGGSAAVLYGTHVDARVLAFSFEAHLRHPGSRSAKYIPTDFPLPYPDLSPLIRQSKMPITSLFGGDDVIDVAESSRLMGTPNLVLTCLQGVDHALPRHLRTTGQLTPYLNNFVAGRTLPRLRNEDDDLATPEYAKCIATAYRSVLEKRGMDALVAARRAVQLRPFALVPRLLAGRALLLLKQPEASLQHLGVAASLDRTHESRLFLGRALRGLRRNIQAADFHAETLAIHPSAHSVLYDRALALWSATERDAARADLAKAIALAPKAAAYKSRLSTWDAIKA</sequence>
<dbReference type="AlphaFoldDB" id="A0A4Y9S0I8"/>
<dbReference type="SUPFAM" id="SSF53474">
    <property type="entry name" value="alpha/beta-Hydrolases"/>
    <property type="match status" value="1"/>
</dbReference>
<keyword evidence="1" id="KW-0378">Hydrolase</keyword>
<dbReference type="GO" id="GO:0016787">
    <property type="term" value="F:hydrolase activity"/>
    <property type="evidence" value="ECO:0007669"/>
    <property type="project" value="UniProtKB-KW"/>
</dbReference>
<name>A0A4Y9S0I8_9CAUL</name>
<reference evidence="1 2" key="1">
    <citation type="submission" date="2019-03" db="EMBL/GenBank/DDBJ databases">
        <title>Draft genome of Brevundimonas sp. a heavy metal resistant soil bacteria.</title>
        <authorList>
            <person name="Soto J."/>
        </authorList>
    </citation>
    <scope>NUCLEOTIDE SEQUENCE [LARGE SCALE GENOMIC DNA]</scope>
    <source>
        <strain evidence="1 2">B-10</strain>
    </source>
</reference>
<protein>
    <submittedName>
        <fullName evidence="1">Alpha/beta hydrolase</fullName>
    </submittedName>
</protein>
<dbReference type="InterPro" id="IPR029058">
    <property type="entry name" value="AB_hydrolase_fold"/>
</dbReference>
<proteinExistence type="predicted"/>
<dbReference type="Gene3D" id="3.40.50.1820">
    <property type="entry name" value="alpha/beta hydrolase"/>
    <property type="match status" value="1"/>
</dbReference>